<dbReference type="AlphaFoldDB" id="A0A0R1RGE6"/>
<dbReference type="GO" id="GO:0062054">
    <property type="term" value="F:fluoride channel activity"/>
    <property type="evidence" value="ECO:0007669"/>
    <property type="project" value="UniProtKB-UniRule"/>
</dbReference>
<keyword evidence="5 10" id="KW-0472">Membrane</keyword>
<dbReference type="PANTHER" id="PTHR28259:SF1">
    <property type="entry name" value="FLUORIDE EXPORT PROTEIN 1-RELATED"/>
    <property type="match status" value="1"/>
</dbReference>
<evidence type="ECO:0000313" key="12">
    <source>
        <dbReference type="Proteomes" id="UP000051790"/>
    </source>
</evidence>
<feature type="transmembrane region" description="Helical" evidence="10">
    <location>
        <begin position="60"/>
        <end position="78"/>
    </location>
</feature>
<dbReference type="GO" id="GO:0005886">
    <property type="term" value="C:plasma membrane"/>
    <property type="evidence" value="ECO:0007669"/>
    <property type="project" value="UniProtKB-SubCell"/>
</dbReference>
<dbReference type="HAMAP" id="MF_00454">
    <property type="entry name" value="FluC"/>
    <property type="match status" value="1"/>
</dbReference>
<keyword evidence="10" id="KW-0479">Metal-binding</keyword>
<keyword evidence="3 10" id="KW-0812">Transmembrane</keyword>
<evidence type="ECO:0000256" key="3">
    <source>
        <dbReference type="ARBA" id="ARBA00022692"/>
    </source>
</evidence>
<comment type="similarity">
    <text evidence="7 10">Belongs to the fluoride channel Fluc/FEX (TC 1.A.43) family.</text>
</comment>
<keyword evidence="2 10" id="KW-1003">Cell membrane</keyword>
<dbReference type="RefSeq" id="WP_054715413.1">
    <property type="nucleotide sequence ID" value="NZ_AZEU01000009.1"/>
</dbReference>
<protein>
    <recommendedName>
        <fullName evidence="10">Fluoride-specific ion channel FluC</fullName>
    </recommendedName>
</protein>
<comment type="subcellular location">
    <subcellularLocation>
        <location evidence="1 10">Cell membrane</location>
        <topology evidence="1 10">Multi-pass membrane protein</topology>
    </subcellularLocation>
</comment>
<evidence type="ECO:0000256" key="10">
    <source>
        <dbReference type="HAMAP-Rule" id="MF_00454"/>
    </source>
</evidence>
<dbReference type="Pfam" id="PF02537">
    <property type="entry name" value="CRCB"/>
    <property type="match status" value="1"/>
</dbReference>
<evidence type="ECO:0000256" key="9">
    <source>
        <dbReference type="ARBA" id="ARBA00049940"/>
    </source>
</evidence>
<feature type="transmembrane region" description="Helical" evidence="10">
    <location>
        <begin position="93"/>
        <end position="113"/>
    </location>
</feature>
<evidence type="ECO:0000256" key="7">
    <source>
        <dbReference type="ARBA" id="ARBA00035120"/>
    </source>
</evidence>
<dbReference type="InterPro" id="IPR003691">
    <property type="entry name" value="FluC"/>
</dbReference>
<accession>A0A0R1RGE6</accession>
<keyword evidence="10" id="KW-0813">Transport</keyword>
<sequence>MNLLMVGVGAGFGALLRYGLTQLGKTLWPTRPWMTLLINVTGACLAGWVSALALPESLHLLVATGLLGGYTTFSTFHVDALGLINRKLWPQVLGYYVGTVGLGVLAASLGIWLGR</sequence>
<evidence type="ECO:0000256" key="6">
    <source>
        <dbReference type="ARBA" id="ARBA00023303"/>
    </source>
</evidence>
<keyword evidence="10" id="KW-0915">Sodium</keyword>
<comment type="function">
    <text evidence="9 10">Fluoride-specific ion channel. Important for reducing fluoride concentration in the cell, thus reducing its toxicity.</text>
</comment>
<reference evidence="11 12" key="1">
    <citation type="journal article" date="2015" name="Genome Announc.">
        <title>Expanding the biotechnology potential of lactobacilli through comparative genomics of 213 strains and associated genera.</title>
        <authorList>
            <person name="Sun Z."/>
            <person name="Harris H.M."/>
            <person name="McCann A."/>
            <person name="Guo C."/>
            <person name="Argimon S."/>
            <person name="Zhang W."/>
            <person name="Yang X."/>
            <person name="Jeffery I.B."/>
            <person name="Cooney J.C."/>
            <person name="Kagawa T.F."/>
            <person name="Liu W."/>
            <person name="Song Y."/>
            <person name="Salvetti E."/>
            <person name="Wrobel A."/>
            <person name="Rasinkangas P."/>
            <person name="Parkhill J."/>
            <person name="Rea M.C."/>
            <person name="O'Sullivan O."/>
            <person name="Ritari J."/>
            <person name="Douillard F.P."/>
            <person name="Paul Ross R."/>
            <person name="Yang R."/>
            <person name="Briner A.E."/>
            <person name="Felis G.E."/>
            <person name="de Vos W.M."/>
            <person name="Barrangou R."/>
            <person name="Klaenhammer T.R."/>
            <person name="Caufield P.W."/>
            <person name="Cui Y."/>
            <person name="Zhang H."/>
            <person name="O'Toole P.W."/>
        </authorList>
    </citation>
    <scope>NUCLEOTIDE SEQUENCE [LARGE SCALE GENOMIC DNA]</scope>
    <source>
        <strain evidence="11 12">DSM 13343</strain>
    </source>
</reference>
<dbReference type="GO" id="GO:0140114">
    <property type="term" value="P:cellular detoxification of fluoride"/>
    <property type="evidence" value="ECO:0007669"/>
    <property type="project" value="UniProtKB-UniRule"/>
</dbReference>
<keyword evidence="4 10" id="KW-1133">Transmembrane helix</keyword>
<comment type="activity regulation">
    <text evidence="10">Na(+) is not transported, but it plays an essential structural role and its presence is essential for fluoride channel function.</text>
</comment>
<proteinExistence type="inferred from homology"/>
<feature type="binding site" evidence="10">
    <location>
        <position position="68"/>
    </location>
    <ligand>
        <name>Na(+)</name>
        <dbReference type="ChEBI" id="CHEBI:29101"/>
        <note>structural</note>
    </ligand>
</feature>
<keyword evidence="12" id="KW-1185">Reference proteome</keyword>
<evidence type="ECO:0000256" key="8">
    <source>
        <dbReference type="ARBA" id="ARBA00035585"/>
    </source>
</evidence>
<name>A0A0R1RGE6_9LACO</name>
<dbReference type="GO" id="GO:0046872">
    <property type="term" value="F:metal ion binding"/>
    <property type="evidence" value="ECO:0007669"/>
    <property type="project" value="UniProtKB-KW"/>
</dbReference>
<organism evidence="11 12">
    <name type="scientific">Lacticaseibacillus manihotivorans DSM 13343 = JCM 12514</name>
    <dbReference type="NCBI Taxonomy" id="1423769"/>
    <lineage>
        <taxon>Bacteria</taxon>
        <taxon>Bacillati</taxon>
        <taxon>Bacillota</taxon>
        <taxon>Bacilli</taxon>
        <taxon>Lactobacillales</taxon>
        <taxon>Lactobacillaceae</taxon>
        <taxon>Lacticaseibacillus</taxon>
    </lineage>
</organism>
<dbReference type="Proteomes" id="UP000051790">
    <property type="component" value="Unassembled WGS sequence"/>
</dbReference>
<dbReference type="PANTHER" id="PTHR28259">
    <property type="entry name" value="FLUORIDE EXPORT PROTEIN 1-RELATED"/>
    <property type="match status" value="1"/>
</dbReference>
<feature type="transmembrane region" description="Helical" evidence="10">
    <location>
        <begin position="33"/>
        <end position="53"/>
    </location>
</feature>
<dbReference type="OrthoDB" id="9815830at2"/>
<keyword evidence="6 10" id="KW-0407">Ion channel</keyword>
<evidence type="ECO:0000313" key="11">
    <source>
        <dbReference type="EMBL" id="KRL53818.1"/>
    </source>
</evidence>
<feature type="binding site" evidence="10">
    <location>
        <position position="71"/>
    </location>
    <ligand>
        <name>Na(+)</name>
        <dbReference type="ChEBI" id="CHEBI:29101"/>
        <note>structural</note>
    </ligand>
</feature>
<comment type="caution">
    <text evidence="11">The sequence shown here is derived from an EMBL/GenBank/DDBJ whole genome shotgun (WGS) entry which is preliminary data.</text>
</comment>
<evidence type="ECO:0000256" key="1">
    <source>
        <dbReference type="ARBA" id="ARBA00004651"/>
    </source>
</evidence>
<evidence type="ECO:0000256" key="5">
    <source>
        <dbReference type="ARBA" id="ARBA00023136"/>
    </source>
</evidence>
<dbReference type="EMBL" id="AZEU01000009">
    <property type="protein sequence ID" value="KRL53818.1"/>
    <property type="molecule type" value="Genomic_DNA"/>
</dbReference>
<evidence type="ECO:0000256" key="2">
    <source>
        <dbReference type="ARBA" id="ARBA00022475"/>
    </source>
</evidence>
<dbReference type="PATRIC" id="fig|1423769.4.peg.158"/>
<evidence type="ECO:0000256" key="4">
    <source>
        <dbReference type="ARBA" id="ARBA00022989"/>
    </source>
</evidence>
<gene>
    <name evidence="10" type="primary">fluC</name>
    <name evidence="10" type="synonym">crcB</name>
    <name evidence="11" type="ORF">FD01_GL000143</name>
</gene>
<keyword evidence="10" id="KW-0406">Ion transport</keyword>
<comment type="catalytic activity">
    <reaction evidence="8">
        <text>fluoride(in) = fluoride(out)</text>
        <dbReference type="Rhea" id="RHEA:76159"/>
        <dbReference type="ChEBI" id="CHEBI:17051"/>
    </reaction>
    <physiologicalReaction direction="left-to-right" evidence="8">
        <dbReference type="Rhea" id="RHEA:76160"/>
    </physiologicalReaction>
</comment>